<gene>
    <name evidence="9" type="ORF">CYJ32_06580</name>
</gene>
<keyword evidence="3" id="KW-1003">Cell membrane</keyword>
<dbReference type="PANTHER" id="PTHR43744">
    <property type="entry name" value="ABC TRANSPORTER PERMEASE PROTEIN MG189-RELATED-RELATED"/>
    <property type="match status" value="1"/>
</dbReference>
<comment type="caution">
    <text evidence="9">The sequence shown here is derived from an EMBL/GenBank/DDBJ whole genome shotgun (WGS) entry which is preliminary data.</text>
</comment>
<feature type="transmembrane region" description="Helical" evidence="7">
    <location>
        <begin position="53"/>
        <end position="74"/>
    </location>
</feature>
<evidence type="ECO:0000256" key="1">
    <source>
        <dbReference type="ARBA" id="ARBA00004651"/>
    </source>
</evidence>
<feature type="domain" description="ABC transmembrane type-1" evidence="8">
    <location>
        <begin position="114"/>
        <end position="304"/>
    </location>
</feature>
<accession>A0A2I1M3A0</accession>
<protein>
    <submittedName>
        <fullName evidence="9">Sugar ABC transporter permease</fullName>
    </submittedName>
</protein>
<dbReference type="Proteomes" id="UP000242263">
    <property type="component" value="Unassembled WGS sequence"/>
</dbReference>
<evidence type="ECO:0000256" key="3">
    <source>
        <dbReference type="ARBA" id="ARBA00022475"/>
    </source>
</evidence>
<feature type="transmembrane region" description="Helical" evidence="7">
    <location>
        <begin position="149"/>
        <end position="171"/>
    </location>
</feature>
<keyword evidence="5 7" id="KW-1133">Transmembrane helix</keyword>
<dbReference type="RefSeq" id="WP_101541515.1">
    <property type="nucleotide sequence ID" value="NZ_PKGU01000004.1"/>
</dbReference>
<feature type="transmembrane region" description="Helical" evidence="7">
    <location>
        <begin position="237"/>
        <end position="255"/>
    </location>
</feature>
<dbReference type="CDD" id="cd06261">
    <property type="entry name" value="TM_PBP2"/>
    <property type="match status" value="1"/>
</dbReference>
<dbReference type="EMBL" id="PKGU01000004">
    <property type="protein sequence ID" value="PKZ14597.1"/>
    <property type="molecule type" value="Genomic_DNA"/>
</dbReference>
<evidence type="ECO:0000256" key="5">
    <source>
        <dbReference type="ARBA" id="ARBA00022989"/>
    </source>
</evidence>
<feature type="transmembrane region" description="Helical" evidence="7">
    <location>
        <begin position="177"/>
        <end position="199"/>
    </location>
</feature>
<evidence type="ECO:0000256" key="7">
    <source>
        <dbReference type="RuleBase" id="RU363032"/>
    </source>
</evidence>
<dbReference type="GO" id="GO:0055085">
    <property type="term" value="P:transmembrane transport"/>
    <property type="evidence" value="ECO:0007669"/>
    <property type="project" value="InterPro"/>
</dbReference>
<reference evidence="9 10" key="1">
    <citation type="submission" date="2017-12" db="EMBL/GenBank/DDBJ databases">
        <title>Phylogenetic diversity of female urinary microbiome.</title>
        <authorList>
            <person name="Thomas-White K."/>
            <person name="Wolfe A.J."/>
        </authorList>
    </citation>
    <scope>NUCLEOTIDE SEQUENCE [LARGE SCALE GENOMIC DNA]</scope>
    <source>
        <strain evidence="9 10">UMB0064</strain>
    </source>
</reference>
<dbReference type="PROSITE" id="PS50928">
    <property type="entry name" value="ABC_TM1"/>
    <property type="match status" value="1"/>
</dbReference>
<evidence type="ECO:0000256" key="2">
    <source>
        <dbReference type="ARBA" id="ARBA00022448"/>
    </source>
</evidence>
<proteinExistence type="inferred from homology"/>
<comment type="similarity">
    <text evidence="7">Belongs to the binding-protein-dependent transport system permease family.</text>
</comment>
<sequence>MARKNFDVTNESNKTDMGVPAMEQLYGKGVAATAARKRSKALGMTSEGRKPGWGSYAVLIVTILLFIFPLYYAVSIASQDTPSNQYGVKALIFAGSLGRNMARAFAEIKFGQAFLGTLFVATIVSVSTVFFSTLAGYSFAKLRFRGRKVLLTLVVATMTIPSQLSVVPLYIMVNKAGLYGSLWAIIIPSLVSAFGVFWMTQYLTDALPYELIEAACIDGCSMFRTFISVGLPAARPAAAMLFLFTFIGSWTNYFWPMLVLGPNKNSMLTTAAAALKGAYFTDYTIVMSGVLLTTIPLLILFFIAAKQLVSGIMAGAVKG</sequence>
<name>A0A2I1M3A0_9BIFI</name>
<keyword evidence="6 7" id="KW-0472">Membrane</keyword>
<feature type="transmembrane region" description="Helical" evidence="7">
    <location>
        <begin position="114"/>
        <end position="137"/>
    </location>
</feature>
<keyword evidence="4 7" id="KW-0812">Transmembrane</keyword>
<evidence type="ECO:0000256" key="6">
    <source>
        <dbReference type="ARBA" id="ARBA00023136"/>
    </source>
</evidence>
<evidence type="ECO:0000259" key="8">
    <source>
        <dbReference type="PROSITE" id="PS50928"/>
    </source>
</evidence>
<dbReference type="AlphaFoldDB" id="A0A2I1M3A0"/>
<dbReference type="InterPro" id="IPR035906">
    <property type="entry name" value="MetI-like_sf"/>
</dbReference>
<organism evidence="9 10">
    <name type="scientific">Alloscardovia omnicolens</name>
    <dbReference type="NCBI Taxonomy" id="419015"/>
    <lineage>
        <taxon>Bacteria</taxon>
        <taxon>Bacillati</taxon>
        <taxon>Actinomycetota</taxon>
        <taxon>Actinomycetes</taxon>
        <taxon>Bifidobacteriales</taxon>
        <taxon>Bifidobacteriaceae</taxon>
        <taxon>Alloscardovia</taxon>
    </lineage>
</organism>
<feature type="transmembrane region" description="Helical" evidence="7">
    <location>
        <begin position="285"/>
        <end position="305"/>
    </location>
</feature>
<dbReference type="GO" id="GO:0005886">
    <property type="term" value="C:plasma membrane"/>
    <property type="evidence" value="ECO:0007669"/>
    <property type="project" value="UniProtKB-SubCell"/>
</dbReference>
<evidence type="ECO:0000313" key="10">
    <source>
        <dbReference type="Proteomes" id="UP000242263"/>
    </source>
</evidence>
<comment type="subcellular location">
    <subcellularLocation>
        <location evidence="1 7">Cell membrane</location>
        <topology evidence="1 7">Multi-pass membrane protein</topology>
    </subcellularLocation>
</comment>
<dbReference type="Pfam" id="PF00528">
    <property type="entry name" value="BPD_transp_1"/>
    <property type="match status" value="1"/>
</dbReference>
<dbReference type="InterPro" id="IPR000515">
    <property type="entry name" value="MetI-like"/>
</dbReference>
<dbReference type="PANTHER" id="PTHR43744:SF12">
    <property type="entry name" value="ABC TRANSPORTER PERMEASE PROTEIN MG189-RELATED"/>
    <property type="match status" value="1"/>
</dbReference>
<evidence type="ECO:0000313" key="9">
    <source>
        <dbReference type="EMBL" id="PKZ14597.1"/>
    </source>
</evidence>
<keyword evidence="2 7" id="KW-0813">Transport</keyword>
<dbReference type="SUPFAM" id="SSF161098">
    <property type="entry name" value="MetI-like"/>
    <property type="match status" value="1"/>
</dbReference>
<evidence type="ECO:0000256" key="4">
    <source>
        <dbReference type="ARBA" id="ARBA00022692"/>
    </source>
</evidence>
<dbReference type="Gene3D" id="1.10.3720.10">
    <property type="entry name" value="MetI-like"/>
    <property type="match status" value="1"/>
</dbReference>